<feature type="transmembrane region" description="Helical" evidence="1">
    <location>
        <begin position="33"/>
        <end position="51"/>
    </location>
</feature>
<proteinExistence type="predicted"/>
<protein>
    <submittedName>
        <fullName evidence="3">DMT family transporter</fullName>
    </submittedName>
</protein>
<feature type="transmembrane region" description="Helical" evidence="1">
    <location>
        <begin position="102"/>
        <end position="135"/>
    </location>
</feature>
<evidence type="ECO:0000313" key="4">
    <source>
        <dbReference type="Proteomes" id="UP001226762"/>
    </source>
</evidence>
<accession>A0AAE4B3W3</accession>
<dbReference type="Proteomes" id="UP001226762">
    <property type="component" value="Unassembled WGS sequence"/>
</dbReference>
<feature type="transmembrane region" description="Helical" evidence="1">
    <location>
        <begin position="212"/>
        <end position="233"/>
    </location>
</feature>
<feature type="domain" description="EamA" evidence="2">
    <location>
        <begin position="151"/>
        <end position="283"/>
    </location>
</feature>
<keyword evidence="4" id="KW-1185">Reference proteome</keyword>
<feature type="transmembrane region" description="Helical" evidence="1">
    <location>
        <begin position="239"/>
        <end position="260"/>
    </location>
</feature>
<name>A0AAE4B3W3_9RHOB</name>
<keyword evidence="1" id="KW-1133">Transmembrane helix</keyword>
<dbReference type="EMBL" id="JANHAX010000001">
    <property type="protein sequence ID" value="MDQ2088804.1"/>
    <property type="molecule type" value="Genomic_DNA"/>
</dbReference>
<feature type="transmembrane region" description="Helical" evidence="1">
    <location>
        <begin position="172"/>
        <end position="192"/>
    </location>
</feature>
<dbReference type="SUPFAM" id="SSF103481">
    <property type="entry name" value="Multidrug resistance efflux transporter EmrE"/>
    <property type="match status" value="2"/>
</dbReference>
<reference evidence="3" key="2">
    <citation type="submission" date="2023-02" db="EMBL/GenBank/DDBJ databases">
        <title>'Rhodoalgimonas zhirmunskyi' gen. nov., isolated from a red alga.</title>
        <authorList>
            <person name="Nedashkovskaya O.I."/>
            <person name="Otstavnykh N.Y."/>
            <person name="Bystritskaya E.P."/>
            <person name="Balabanova L.A."/>
            <person name="Isaeva M.P."/>
        </authorList>
    </citation>
    <scope>NUCLEOTIDE SEQUENCE</scope>
    <source>
        <strain evidence="3">KCTC 52189</strain>
    </source>
</reference>
<organism evidence="3 4">
    <name type="scientific">Marimonas arenosa</name>
    <dbReference type="NCBI Taxonomy" id="1795305"/>
    <lineage>
        <taxon>Bacteria</taxon>
        <taxon>Pseudomonadati</taxon>
        <taxon>Pseudomonadota</taxon>
        <taxon>Alphaproteobacteria</taxon>
        <taxon>Rhodobacterales</taxon>
        <taxon>Paracoccaceae</taxon>
        <taxon>Marimonas</taxon>
    </lineage>
</organism>
<dbReference type="InterPro" id="IPR000620">
    <property type="entry name" value="EamA_dom"/>
</dbReference>
<evidence type="ECO:0000256" key="1">
    <source>
        <dbReference type="SAM" id="Phobius"/>
    </source>
</evidence>
<reference evidence="3" key="1">
    <citation type="submission" date="2022-07" db="EMBL/GenBank/DDBJ databases">
        <authorList>
            <person name="Otstavnykh N."/>
            <person name="Isaeva M."/>
            <person name="Bystritskaya E."/>
        </authorList>
    </citation>
    <scope>NUCLEOTIDE SEQUENCE</scope>
    <source>
        <strain evidence="3">KCTC 52189</strain>
    </source>
</reference>
<keyword evidence="1" id="KW-0812">Transmembrane</keyword>
<feature type="transmembrane region" description="Helical" evidence="1">
    <location>
        <begin position="147"/>
        <end position="166"/>
    </location>
</feature>
<feature type="transmembrane region" description="Helical" evidence="1">
    <location>
        <begin position="63"/>
        <end position="82"/>
    </location>
</feature>
<dbReference type="AlphaFoldDB" id="A0AAE4B3W3"/>
<feature type="domain" description="EamA" evidence="2">
    <location>
        <begin position="4"/>
        <end position="134"/>
    </location>
</feature>
<gene>
    <name evidence="3" type="ORF">NO357_02665</name>
</gene>
<comment type="caution">
    <text evidence="3">The sequence shown here is derived from an EMBL/GenBank/DDBJ whole genome shotgun (WGS) entry which is preliminary data.</text>
</comment>
<dbReference type="Pfam" id="PF00892">
    <property type="entry name" value="EamA"/>
    <property type="match status" value="2"/>
</dbReference>
<sequence length="285" mass="31132">MTLFGFSLVLFAAICHATWNFLVKRISAGPELVFLFSAMSTLVYLPLAVWYGREITGFSQVQFLFLFGTALLHTGYFVMLQTGYRHGDLSLVYPTARSTGPLLSVSFAVLVLGEVASWQAIAGGVLIVFGVLMLGGGLKARKGDGTLKSLGFGLIVGCFIGAYTVWDAYAVAQLMIAPVLMDWFSNLGRTLIMTPVAMRRRAALRLLWQNHWHEALLVGIISPLAYILVLYAMTFTPVLYVAPLRETSVLLAVLLGAWLLREGDLRRRLNWAAVIVAGVALLATG</sequence>
<evidence type="ECO:0000313" key="3">
    <source>
        <dbReference type="EMBL" id="MDQ2088804.1"/>
    </source>
</evidence>
<dbReference type="RefSeq" id="WP_306734066.1">
    <property type="nucleotide sequence ID" value="NZ_JANHAX010000001.1"/>
</dbReference>
<keyword evidence="1" id="KW-0472">Membrane</keyword>
<dbReference type="Gene3D" id="1.10.3730.20">
    <property type="match status" value="1"/>
</dbReference>
<dbReference type="InterPro" id="IPR037185">
    <property type="entry name" value="EmrE-like"/>
</dbReference>
<dbReference type="GO" id="GO:0016020">
    <property type="term" value="C:membrane"/>
    <property type="evidence" value="ECO:0007669"/>
    <property type="project" value="InterPro"/>
</dbReference>
<evidence type="ECO:0000259" key="2">
    <source>
        <dbReference type="Pfam" id="PF00892"/>
    </source>
</evidence>